<accession>A0A7J8JI29</accession>
<reference evidence="2 3" key="1">
    <citation type="journal article" date="2020" name="Nature">
        <title>Six reference-quality genomes reveal evolution of bat adaptations.</title>
        <authorList>
            <person name="Jebb D."/>
            <person name="Huang Z."/>
            <person name="Pippel M."/>
            <person name="Hughes G.M."/>
            <person name="Lavrichenko K."/>
            <person name="Devanna P."/>
            <person name="Winkler S."/>
            <person name="Jermiin L.S."/>
            <person name="Skirmuntt E.C."/>
            <person name="Katzourakis A."/>
            <person name="Burkitt-Gray L."/>
            <person name="Ray D.A."/>
            <person name="Sullivan K.A.M."/>
            <person name="Roscito J.G."/>
            <person name="Kirilenko B.M."/>
            <person name="Davalos L.M."/>
            <person name="Corthals A.P."/>
            <person name="Power M.L."/>
            <person name="Jones G."/>
            <person name="Ransome R.D."/>
            <person name="Dechmann D.K.N."/>
            <person name="Locatelli A.G."/>
            <person name="Puechmaille S.J."/>
            <person name="Fedrigo O."/>
            <person name="Jarvis E.D."/>
            <person name="Hiller M."/>
            <person name="Vernes S.C."/>
            <person name="Myers E.W."/>
            <person name="Teeling E.C."/>
        </authorList>
    </citation>
    <scope>NUCLEOTIDE SEQUENCE [LARGE SCALE GENOMIC DNA]</scope>
    <source>
        <strain evidence="2">MRouAeg1</strain>
        <tissue evidence="2">Muscle</tissue>
    </source>
</reference>
<dbReference type="EMBL" id="JACASE010000002">
    <property type="protein sequence ID" value="KAF6495989.1"/>
    <property type="molecule type" value="Genomic_DNA"/>
</dbReference>
<proteinExistence type="predicted"/>
<evidence type="ECO:0000313" key="3">
    <source>
        <dbReference type="Proteomes" id="UP000593571"/>
    </source>
</evidence>
<sequence length="149" mass="16854">MTLFTVQGKPVLVCVCCLIPVLESWERSGSWDLSTFGERRRMEGRVIKGSLAKFWLRRRDWREKQGPDPPPSPTHPHSPVACDITPLLGWCLKDYETLSSPVHLAEPPETMSVNPAGLAFCLFHQYMKKKLIPMLQSSGEHDAQQPPLC</sequence>
<feature type="signal peptide" evidence="1">
    <location>
        <begin position="1"/>
        <end position="24"/>
    </location>
</feature>
<gene>
    <name evidence="2" type="ORF">HJG63_010263</name>
</gene>
<evidence type="ECO:0000313" key="2">
    <source>
        <dbReference type="EMBL" id="KAF6495989.1"/>
    </source>
</evidence>
<evidence type="ECO:0000256" key="1">
    <source>
        <dbReference type="SAM" id="SignalP"/>
    </source>
</evidence>
<dbReference type="Proteomes" id="UP000593571">
    <property type="component" value="Unassembled WGS sequence"/>
</dbReference>
<keyword evidence="3" id="KW-1185">Reference proteome</keyword>
<dbReference type="AlphaFoldDB" id="A0A7J8JI29"/>
<name>A0A7J8JI29_ROUAE</name>
<organism evidence="2 3">
    <name type="scientific">Rousettus aegyptiacus</name>
    <name type="common">Egyptian fruit bat</name>
    <name type="synonym">Pteropus aegyptiacus</name>
    <dbReference type="NCBI Taxonomy" id="9407"/>
    <lineage>
        <taxon>Eukaryota</taxon>
        <taxon>Metazoa</taxon>
        <taxon>Chordata</taxon>
        <taxon>Craniata</taxon>
        <taxon>Vertebrata</taxon>
        <taxon>Euteleostomi</taxon>
        <taxon>Mammalia</taxon>
        <taxon>Eutheria</taxon>
        <taxon>Laurasiatheria</taxon>
        <taxon>Chiroptera</taxon>
        <taxon>Yinpterochiroptera</taxon>
        <taxon>Pteropodoidea</taxon>
        <taxon>Pteropodidae</taxon>
        <taxon>Rousettinae</taxon>
        <taxon>Rousettus</taxon>
    </lineage>
</organism>
<feature type="chain" id="PRO_5029567213" evidence="1">
    <location>
        <begin position="25"/>
        <end position="149"/>
    </location>
</feature>
<comment type="caution">
    <text evidence="2">The sequence shown here is derived from an EMBL/GenBank/DDBJ whole genome shotgun (WGS) entry which is preliminary data.</text>
</comment>
<keyword evidence="1" id="KW-0732">Signal</keyword>
<protein>
    <submittedName>
        <fullName evidence="2">Uncharacterized protein</fullName>
    </submittedName>
</protein>